<name>A0AAW2LK61_9LAMI</name>
<feature type="transmembrane region" description="Helical" evidence="9">
    <location>
        <begin position="71"/>
        <end position="93"/>
    </location>
</feature>
<keyword evidence="7 9" id="KW-1133">Transmembrane helix</keyword>
<feature type="transmembrane region" description="Helical" evidence="9">
    <location>
        <begin position="47"/>
        <end position="65"/>
    </location>
</feature>
<comment type="caution">
    <text evidence="10">The sequence shown here is derived from an EMBL/GenBank/DDBJ whole genome shotgun (WGS) entry which is preliminary data.</text>
</comment>
<organism evidence="10">
    <name type="scientific">Sesamum angustifolium</name>
    <dbReference type="NCBI Taxonomy" id="2727405"/>
    <lineage>
        <taxon>Eukaryota</taxon>
        <taxon>Viridiplantae</taxon>
        <taxon>Streptophyta</taxon>
        <taxon>Embryophyta</taxon>
        <taxon>Tracheophyta</taxon>
        <taxon>Spermatophyta</taxon>
        <taxon>Magnoliopsida</taxon>
        <taxon>eudicotyledons</taxon>
        <taxon>Gunneridae</taxon>
        <taxon>Pentapetalae</taxon>
        <taxon>asterids</taxon>
        <taxon>lamiids</taxon>
        <taxon>Lamiales</taxon>
        <taxon>Pedaliaceae</taxon>
        <taxon>Sesamum</taxon>
    </lineage>
</organism>
<keyword evidence="6" id="KW-0677">Repeat</keyword>
<dbReference type="FunFam" id="1.20.1280.290:FF:000001">
    <property type="entry name" value="Bidirectional sugar transporter SWEET"/>
    <property type="match status" value="1"/>
</dbReference>
<dbReference type="InterPro" id="IPR047664">
    <property type="entry name" value="SWEET"/>
</dbReference>
<dbReference type="GO" id="GO:0051119">
    <property type="term" value="F:sugar transmembrane transporter activity"/>
    <property type="evidence" value="ECO:0007669"/>
    <property type="project" value="InterPro"/>
</dbReference>
<evidence type="ECO:0000256" key="5">
    <source>
        <dbReference type="ARBA" id="ARBA00022692"/>
    </source>
</evidence>
<sequence length="169" mass="19409">MAAGFSGHWAFAFGLLGNIVSFMVYLSPIPTFYQIYKKKTSEGFQSVPYVVALFSAMLWIYYALLKSNATLIITINSVGCFIETIYICIFLFYAPKKERRKVIRTKSVEYMPFLLSLFLTLSAVMWFFYGFLIKDYNIAIPNVLGFSFGVLQMALYVKYRNAGMSKSFH</sequence>
<reference evidence="10" key="2">
    <citation type="journal article" date="2024" name="Plant">
        <title>Genomic evolution and insights into agronomic trait innovations of Sesamum species.</title>
        <authorList>
            <person name="Miao H."/>
            <person name="Wang L."/>
            <person name="Qu L."/>
            <person name="Liu H."/>
            <person name="Sun Y."/>
            <person name="Le M."/>
            <person name="Wang Q."/>
            <person name="Wei S."/>
            <person name="Zheng Y."/>
            <person name="Lin W."/>
            <person name="Duan Y."/>
            <person name="Cao H."/>
            <person name="Xiong S."/>
            <person name="Wang X."/>
            <person name="Wei L."/>
            <person name="Li C."/>
            <person name="Ma Q."/>
            <person name="Ju M."/>
            <person name="Zhao R."/>
            <person name="Li G."/>
            <person name="Mu C."/>
            <person name="Tian Q."/>
            <person name="Mei H."/>
            <person name="Zhang T."/>
            <person name="Gao T."/>
            <person name="Zhang H."/>
        </authorList>
    </citation>
    <scope>NUCLEOTIDE SEQUENCE</scope>
    <source>
        <strain evidence="10">G01</strain>
    </source>
</reference>
<dbReference type="Gene3D" id="1.20.1280.290">
    <property type="match status" value="2"/>
</dbReference>
<evidence type="ECO:0000256" key="6">
    <source>
        <dbReference type="ARBA" id="ARBA00022737"/>
    </source>
</evidence>
<keyword evidence="8 9" id="KW-0472">Membrane</keyword>
<dbReference type="AlphaFoldDB" id="A0AAW2LK61"/>
<comment type="similarity">
    <text evidence="2">Belongs to the SWEET sugar transporter family.</text>
</comment>
<dbReference type="EMBL" id="JACGWK010000013">
    <property type="protein sequence ID" value="KAL0318912.1"/>
    <property type="molecule type" value="Genomic_DNA"/>
</dbReference>
<feature type="transmembrane region" description="Helical" evidence="9">
    <location>
        <begin position="113"/>
        <end position="132"/>
    </location>
</feature>
<keyword evidence="4 10" id="KW-0762">Sugar transport</keyword>
<dbReference type="PANTHER" id="PTHR10791">
    <property type="entry name" value="RAG1-ACTIVATING PROTEIN 1"/>
    <property type="match status" value="1"/>
</dbReference>
<evidence type="ECO:0000256" key="8">
    <source>
        <dbReference type="ARBA" id="ARBA00023136"/>
    </source>
</evidence>
<feature type="transmembrane region" description="Helical" evidence="9">
    <location>
        <begin position="138"/>
        <end position="157"/>
    </location>
</feature>
<dbReference type="GO" id="GO:0016020">
    <property type="term" value="C:membrane"/>
    <property type="evidence" value="ECO:0007669"/>
    <property type="project" value="InterPro"/>
</dbReference>
<evidence type="ECO:0000256" key="7">
    <source>
        <dbReference type="ARBA" id="ARBA00022989"/>
    </source>
</evidence>
<dbReference type="InterPro" id="IPR004316">
    <property type="entry name" value="SWEET_rpt"/>
</dbReference>
<dbReference type="Pfam" id="PF03083">
    <property type="entry name" value="MtN3_slv"/>
    <property type="match status" value="2"/>
</dbReference>
<evidence type="ECO:0000313" key="10">
    <source>
        <dbReference type="EMBL" id="KAL0318912.1"/>
    </source>
</evidence>
<evidence type="ECO:0000256" key="9">
    <source>
        <dbReference type="SAM" id="Phobius"/>
    </source>
</evidence>
<evidence type="ECO:0000256" key="1">
    <source>
        <dbReference type="ARBA" id="ARBA00004127"/>
    </source>
</evidence>
<keyword evidence="5 9" id="KW-0812">Transmembrane</keyword>
<evidence type="ECO:0000256" key="3">
    <source>
        <dbReference type="ARBA" id="ARBA00022448"/>
    </source>
</evidence>
<gene>
    <name evidence="10" type="ORF">Sangu_2047400</name>
</gene>
<dbReference type="PANTHER" id="PTHR10791:SF22">
    <property type="entry name" value="BIDIRECTIONAL SUGAR TRANSPORTER SWEET11"/>
    <property type="match status" value="1"/>
</dbReference>
<protein>
    <submittedName>
        <fullName evidence="10">Bidirectional sugar transporter SWEET14</fullName>
    </submittedName>
</protein>
<evidence type="ECO:0000256" key="4">
    <source>
        <dbReference type="ARBA" id="ARBA00022597"/>
    </source>
</evidence>
<proteinExistence type="inferred from homology"/>
<reference evidence="10" key="1">
    <citation type="submission" date="2020-06" db="EMBL/GenBank/DDBJ databases">
        <authorList>
            <person name="Li T."/>
            <person name="Hu X."/>
            <person name="Zhang T."/>
            <person name="Song X."/>
            <person name="Zhang H."/>
            <person name="Dai N."/>
            <person name="Sheng W."/>
            <person name="Hou X."/>
            <person name="Wei L."/>
        </authorList>
    </citation>
    <scope>NUCLEOTIDE SEQUENCE</scope>
    <source>
        <strain evidence="10">G01</strain>
        <tissue evidence="10">Leaf</tissue>
    </source>
</reference>
<accession>A0AAW2LK61</accession>
<evidence type="ECO:0000256" key="2">
    <source>
        <dbReference type="ARBA" id="ARBA00007809"/>
    </source>
</evidence>
<feature type="transmembrane region" description="Helical" evidence="9">
    <location>
        <begin position="6"/>
        <end position="26"/>
    </location>
</feature>
<dbReference type="GO" id="GO:0012505">
    <property type="term" value="C:endomembrane system"/>
    <property type="evidence" value="ECO:0007669"/>
    <property type="project" value="UniProtKB-SubCell"/>
</dbReference>
<keyword evidence="3" id="KW-0813">Transport</keyword>
<comment type="subcellular location">
    <subcellularLocation>
        <location evidence="1">Endomembrane system</location>
        <topology evidence="1">Multi-pass membrane protein</topology>
    </subcellularLocation>
</comment>